<sequence length="67" mass="7201">MFVCICTGVTDTEIKQSIAAGCRDMASLQAELEVATCCGRCGDMCEKLLSESHHVHTRSIDIAIQVA</sequence>
<feature type="domain" description="BFD-like [2Fe-2S]-binding" evidence="9">
    <location>
        <begin position="3"/>
        <end position="51"/>
    </location>
</feature>
<gene>
    <name evidence="10" type="ORF">LVJ82_11615</name>
</gene>
<keyword evidence="4" id="KW-0249">Electron transport</keyword>
<dbReference type="Proteomes" id="UP000832011">
    <property type="component" value="Chromosome"/>
</dbReference>
<keyword evidence="6" id="KW-0411">Iron-sulfur</keyword>
<evidence type="ECO:0000256" key="3">
    <source>
        <dbReference type="ARBA" id="ARBA00022723"/>
    </source>
</evidence>
<dbReference type="PANTHER" id="PTHR37424">
    <property type="entry name" value="BACTERIOFERRITIN-ASSOCIATED FERREDOXIN"/>
    <property type="match status" value="1"/>
</dbReference>
<name>A0ABY4DX81_9NEIS</name>
<proteinExistence type="inferred from homology"/>
<keyword evidence="2" id="KW-0001">2Fe-2S</keyword>
<evidence type="ECO:0000256" key="2">
    <source>
        <dbReference type="ARBA" id="ARBA00022714"/>
    </source>
</evidence>
<keyword evidence="3" id="KW-0479">Metal-binding</keyword>
<comment type="similarity">
    <text evidence="8">Belongs to the Bfd family.</text>
</comment>
<evidence type="ECO:0000256" key="6">
    <source>
        <dbReference type="ARBA" id="ARBA00023014"/>
    </source>
</evidence>
<dbReference type="Gene3D" id="1.10.10.1100">
    <property type="entry name" value="BFD-like [2Fe-2S]-binding domain"/>
    <property type="match status" value="1"/>
</dbReference>
<evidence type="ECO:0000256" key="1">
    <source>
        <dbReference type="ARBA" id="ARBA00022448"/>
    </source>
</evidence>
<dbReference type="InterPro" id="IPR041854">
    <property type="entry name" value="BFD-like_2Fe2S-bd_dom_sf"/>
</dbReference>
<dbReference type="Pfam" id="PF04324">
    <property type="entry name" value="Fer2_BFD"/>
    <property type="match status" value="1"/>
</dbReference>
<organism evidence="10 11">
    <name type="scientific">Vitreoscilla massiliensis</name>
    <dbReference type="NCBI Taxonomy" id="1689272"/>
    <lineage>
        <taxon>Bacteria</taxon>
        <taxon>Pseudomonadati</taxon>
        <taxon>Pseudomonadota</taxon>
        <taxon>Betaproteobacteria</taxon>
        <taxon>Neisseriales</taxon>
        <taxon>Neisseriaceae</taxon>
        <taxon>Vitreoscilla</taxon>
    </lineage>
</organism>
<protein>
    <recommendedName>
        <fullName evidence="7">Bacterioferritin-associated ferredoxin</fullName>
    </recommendedName>
</protein>
<evidence type="ECO:0000256" key="4">
    <source>
        <dbReference type="ARBA" id="ARBA00022982"/>
    </source>
</evidence>
<evidence type="ECO:0000313" key="10">
    <source>
        <dbReference type="EMBL" id="UOO88134.1"/>
    </source>
</evidence>
<evidence type="ECO:0000256" key="7">
    <source>
        <dbReference type="ARBA" id="ARBA00039386"/>
    </source>
</evidence>
<evidence type="ECO:0000256" key="8">
    <source>
        <dbReference type="ARBA" id="ARBA00046332"/>
    </source>
</evidence>
<keyword evidence="5" id="KW-0408">Iron</keyword>
<evidence type="ECO:0000256" key="5">
    <source>
        <dbReference type="ARBA" id="ARBA00023004"/>
    </source>
</evidence>
<accession>A0ABY4DX81</accession>
<keyword evidence="1" id="KW-0813">Transport</keyword>
<evidence type="ECO:0000259" key="9">
    <source>
        <dbReference type="Pfam" id="PF04324"/>
    </source>
</evidence>
<dbReference type="RefSeq" id="WP_058356431.1">
    <property type="nucleotide sequence ID" value="NZ_CABKVG010000009.1"/>
</dbReference>
<dbReference type="PANTHER" id="PTHR37424:SF1">
    <property type="entry name" value="BACTERIOFERRITIN-ASSOCIATED FERREDOXIN"/>
    <property type="match status" value="1"/>
</dbReference>
<reference evidence="10 11" key="1">
    <citation type="journal article" date="2022" name="Res Sq">
        <title>Evolution of multicellular longitudinally dividing oral cavity symbionts (Neisseriaceae).</title>
        <authorList>
            <person name="Nyongesa S."/>
            <person name="Weber P."/>
            <person name="Bernet E."/>
            <person name="Pullido F."/>
            <person name="Nieckarz M."/>
            <person name="Delaby M."/>
            <person name="Nieves C."/>
            <person name="Viehboeck T."/>
            <person name="Krause N."/>
            <person name="Rivera-Millot A."/>
            <person name="Nakamura A."/>
            <person name="Vischer N."/>
            <person name="VanNieuwenhze M."/>
            <person name="Brun Y."/>
            <person name="Cava F."/>
            <person name="Bulgheresi S."/>
            <person name="Veyrier F."/>
        </authorList>
    </citation>
    <scope>NUCLEOTIDE SEQUENCE [LARGE SCALE GENOMIC DNA]</scope>
    <source>
        <strain evidence="10 11">SN4</strain>
    </source>
</reference>
<keyword evidence="11" id="KW-1185">Reference proteome</keyword>
<dbReference type="InterPro" id="IPR052371">
    <property type="entry name" value="BFD-associated_ferredoxin"/>
</dbReference>
<dbReference type="EMBL" id="CP091511">
    <property type="protein sequence ID" value="UOO88134.1"/>
    <property type="molecule type" value="Genomic_DNA"/>
</dbReference>
<evidence type="ECO:0000313" key="11">
    <source>
        <dbReference type="Proteomes" id="UP000832011"/>
    </source>
</evidence>
<dbReference type="InterPro" id="IPR007419">
    <property type="entry name" value="BFD-like_2Fe2S-bd_dom"/>
</dbReference>